<dbReference type="EMBL" id="KV749775">
    <property type="protein sequence ID" value="OCL07853.1"/>
    <property type="molecule type" value="Genomic_DNA"/>
</dbReference>
<evidence type="ECO:0000256" key="1">
    <source>
        <dbReference type="SAM" id="MobiDB-lite"/>
    </source>
</evidence>
<evidence type="ECO:0000313" key="3">
    <source>
        <dbReference type="Proteomes" id="UP000250140"/>
    </source>
</evidence>
<dbReference type="SUPFAM" id="SSF52540">
    <property type="entry name" value="P-loop containing nucleoside triphosphate hydrolases"/>
    <property type="match status" value="1"/>
</dbReference>
<dbReference type="Proteomes" id="UP000250140">
    <property type="component" value="Unassembled WGS sequence"/>
</dbReference>
<organism evidence="2 3">
    <name type="scientific">Glonium stellatum</name>
    <dbReference type="NCBI Taxonomy" id="574774"/>
    <lineage>
        <taxon>Eukaryota</taxon>
        <taxon>Fungi</taxon>
        <taxon>Dikarya</taxon>
        <taxon>Ascomycota</taxon>
        <taxon>Pezizomycotina</taxon>
        <taxon>Dothideomycetes</taxon>
        <taxon>Pleosporomycetidae</taxon>
        <taxon>Gloniales</taxon>
        <taxon>Gloniaceae</taxon>
        <taxon>Glonium</taxon>
    </lineage>
</organism>
<protein>
    <recommendedName>
        <fullName evidence="4">Zona occludens toxin N-terminal domain-containing protein</fullName>
    </recommendedName>
</protein>
<reference evidence="2 3" key="1">
    <citation type="journal article" date="2016" name="Nat. Commun.">
        <title>Ectomycorrhizal ecology is imprinted in the genome of the dominant symbiotic fungus Cenococcum geophilum.</title>
        <authorList>
            <consortium name="DOE Joint Genome Institute"/>
            <person name="Peter M."/>
            <person name="Kohler A."/>
            <person name="Ohm R.A."/>
            <person name="Kuo A."/>
            <person name="Krutzmann J."/>
            <person name="Morin E."/>
            <person name="Arend M."/>
            <person name="Barry K.W."/>
            <person name="Binder M."/>
            <person name="Choi C."/>
            <person name="Clum A."/>
            <person name="Copeland A."/>
            <person name="Grisel N."/>
            <person name="Haridas S."/>
            <person name="Kipfer T."/>
            <person name="LaButti K."/>
            <person name="Lindquist E."/>
            <person name="Lipzen A."/>
            <person name="Maire R."/>
            <person name="Meier B."/>
            <person name="Mihaltcheva S."/>
            <person name="Molinier V."/>
            <person name="Murat C."/>
            <person name="Poggeler S."/>
            <person name="Quandt C.A."/>
            <person name="Sperisen C."/>
            <person name="Tritt A."/>
            <person name="Tisserant E."/>
            <person name="Crous P.W."/>
            <person name="Henrissat B."/>
            <person name="Nehls U."/>
            <person name="Egli S."/>
            <person name="Spatafora J.W."/>
            <person name="Grigoriev I.V."/>
            <person name="Martin F.M."/>
        </authorList>
    </citation>
    <scope>NUCLEOTIDE SEQUENCE [LARGE SCALE GENOMIC DNA]</scope>
    <source>
        <strain evidence="2 3">CBS 207.34</strain>
    </source>
</reference>
<keyword evidence="3" id="KW-1185">Reference proteome</keyword>
<dbReference type="InterPro" id="IPR027417">
    <property type="entry name" value="P-loop_NTPase"/>
</dbReference>
<evidence type="ECO:0008006" key="4">
    <source>
        <dbReference type="Google" id="ProtNLM"/>
    </source>
</evidence>
<name>A0A8E2F071_9PEZI</name>
<accession>A0A8E2F071</accession>
<evidence type="ECO:0000313" key="2">
    <source>
        <dbReference type="EMBL" id="OCL07853.1"/>
    </source>
</evidence>
<proteinExistence type="predicted"/>
<dbReference type="AlphaFoldDB" id="A0A8E2F071"/>
<dbReference type="Gene3D" id="3.40.50.300">
    <property type="entry name" value="P-loop containing nucleotide triphosphate hydrolases"/>
    <property type="match status" value="1"/>
</dbReference>
<gene>
    <name evidence="2" type="ORF">AOQ84DRAFT_431976</name>
</gene>
<sequence>MYRLRQPGHEFSFGDLELAAAAKRSNKIGGTPPDSNWTTKTSPGDNSTEFISEVIPKYPHLPEFISSNLLLIKRSTGDGDYRVREESNYDIRNAVLVSASIVEETDEKTLPQYGLLGSFHPDSFPQLNGPEDDRIFVNTNIPFSAFICGVQGSGKSHTTSCLLENCLISSPMLGDLVEPLSALVFHFSEFTSRASYNPSEAAYLSVAHRDFPDHRAASYTTVMVPPSNYYNLSQLYTRIPKVKVHPFKLKPHMLDVGTMLELMAVDQSKDKSLYMAQVTKTLRDIATERNGDFDYHDFKQRLNNQNFDRTQREFLNQRLDLLESFLDLKSSSTDLVFGTSGVTIIDMSCPFVDSNTACVLFKIAMKKYLESSVAGKMIVLDEAHKVLIRQQRHFGVRVIVSTQEPTISTKLIDLCAITVIHRFTSPDWFRALKTHISISSSGAEGEDEKTLFRNIVNLRTGEALVYAPTAALGKDLAGKLVKATEELLKVNIRKRVTWDGGQSVVCVK</sequence>
<dbReference type="OrthoDB" id="2316594at2759"/>
<feature type="region of interest" description="Disordered" evidence="1">
    <location>
        <begin position="25"/>
        <end position="45"/>
    </location>
</feature>
<feature type="compositionally biased region" description="Polar residues" evidence="1">
    <location>
        <begin position="33"/>
        <end position="45"/>
    </location>
</feature>